<accession>A0A8J4E5F4</accession>
<dbReference type="EMBL" id="BOPG01000074">
    <property type="protein sequence ID" value="GIJ62049.1"/>
    <property type="molecule type" value="Genomic_DNA"/>
</dbReference>
<feature type="transmembrane region" description="Helical" evidence="1">
    <location>
        <begin position="21"/>
        <end position="42"/>
    </location>
</feature>
<keyword evidence="1" id="KW-0812">Transmembrane</keyword>
<evidence type="ECO:0000313" key="3">
    <source>
        <dbReference type="Proteomes" id="UP000612585"/>
    </source>
</evidence>
<name>A0A8J4E5F4_9ACTN</name>
<dbReference type="RefSeq" id="WP_204007429.1">
    <property type="nucleotide sequence ID" value="NZ_BOPG01000074.1"/>
</dbReference>
<organism evidence="2 3">
    <name type="scientific">Virgisporangium aurantiacum</name>
    <dbReference type="NCBI Taxonomy" id="175570"/>
    <lineage>
        <taxon>Bacteria</taxon>
        <taxon>Bacillati</taxon>
        <taxon>Actinomycetota</taxon>
        <taxon>Actinomycetes</taxon>
        <taxon>Micromonosporales</taxon>
        <taxon>Micromonosporaceae</taxon>
        <taxon>Virgisporangium</taxon>
    </lineage>
</organism>
<keyword evidence="1" id="KW-0472">Membrane</keyword>
<evidence type="ECO:0000313" key="2">
    <source>
        <dbReference type="EMBL" id="GIJ62049.1"/>
    </source>
</evidence>
<comment type="caution">
    <text evidence="2">The sequence shown here is derived from an EMBL/GenBank/DDBJ whole genome shotgun (WGS) entry which is preliminary data.</text>
</comment>
<protein>
    <submittedName>
        <fullName evidence="2">Uncharacterized protein</fullName>
    </submittedName>
</protein>
<sequence>MGKHEAAKANKSVARHFARHALHPVVHIVTLVSLHVAALVVVEKTPLLSLLLIH</sequence>
<proteinExistence type="predicted"/>
<gene>
    <name evidence="2" type="ORF">Vau01_095650</name>
</gene>
<reference evidence="2" key="1">
    <citation type="submission" date="2021-01" db="EMBL/GenBank/DDBJ databases">
        <title>Whole genome shotgun sequence of Virgisporangium aurantiacum NBRC 16421.</title>
        <authorList>
            <person name="Komaki H."/>
            <person name="Tamura T."/>
        </authorList>
    </citation>
    <scope>NUCLEOTIDE SEQUENCE</scope>
    <source>
        <strain evidence="2">NBRC 16421</strain>
    </source>
</reference>
<dbReference type="Proteomes" id="UP000612585">
    <property type="component" value="Unassembled WGS sequence"/>
</dbReference>
<keyword evidence="1" id="KW-1133">Transmembrane helix</keyword>
<keyword evidence="3" id="KW-1185">Reference proteome</keyword>
<evidence type="ECO:0000256" key="1">
    <source>
        <dbReference type="SAM" id="Phobius"/>
    </source>
</evidence>
<dbReference type="AlphaFoldDB" id="A0A8J4E5F4"/>